<organism evidence="2 3">
    <name type="scientific">Candidatus Berkelbacteria bacterium Gr01-1014_85</name>
    <dbReference type="NCBI Taxonomy" id="2017150"/>
    <lineage>
        <taxon>Bacteria</taxon>
        <taxon>Candidatus Berkelbacteria</taxon>
    </lineage>
</organism>
<gene>
    <name evidence="2" type="ORF">CEO22_489</name>
</gene>
<evidence type="ECO:0000313" key="3">
    <source>
        <dbReference type="Proteomes" id="UP000316253"/>
    </source>
</evidence>
<accession>A0A554JAK4</accession>
<dbReference type="AlphaFoldDB" id="A0A554JAK4"/>
<evidence type="ECO:0000313" key="2">
    <source>
        <dbReference type="EMBL" id="TSC65393.1"/>
    </source>
</evidence>
<protein>
    <submittedName>
        <fullName evidence="2">Uncharacterized protein</fullName>
    </submittedName>
</protein>
<proteinExistence type="predicted"/>
<keyword evidence="1" id="KW-1133">Transmembrane helix</keyword>
<name>A0A554JAK4_9BACT</name>
<comment type="caution">
    <text evidence="2">The sequence shown here is derived from an EMBL/GenBank/DDBJ whole genome shotgun (WGS) entry which is preliminary data.</text>
</comment>
<feature type="transmembrane region" description="Helical" evidence="1">
    <location>
        <begin position="131"/>
        <end position="152"/>
    </location>
</feature>
<sequence>MKNQLIFTIYAYLVCLICVVIFIMNLIALVNPILNLRQPLLATNVYDLPKINGRSVSHEFRLDSEANFIADYQAERLACATASTPDKQVLTAGCLSGRVLPELSNEQLSMKYLETKELYIAAVNSSAWRSIISAVVAKLIAVVIFAIHMIWLRREGANNSKRLLKI</sequence>
<dbReference type="EMBL" id="VMFD01000045">
    <property type="protein sequence ID" value="TSC65393.1"/>
    <property type="molecule type" value="Genomic_DNA"/>
</dbReference>
<dbReference type="Proteomes" id="UP000316253">
    <property type="component" value="Unassembled WGS sequence"/>
</dbReference>
<keyword evidence="1" id="KW-0812">Transmembrane</keyword>
<feature type="transmembrane region" description="Helical" evidence="1">
    <location>
        <begin position="7"/>
        <end position="30"/>
    </location>
</feature>
<evidence type="ECO:0000256" key="1">
    <source>
        <dbReference type="SAM" id="Phobius"/>
    </source>
</evidence>
<keyword evidence="1" id="KW-0472">Membrane</keyword>
<reference evidence="2 3" key="1">
    <citation type="submission" date="2017-08" db="EMBL/GenBank/DDBJ databases">
        <title>Mechanisms for carbon and nitrogen cycling indicate functional differentiation within the Candidate Phyla Radiation.</title>
        <authorList>
            <person name="Danczak R.E."/>
            <person name="Johnston M.D."/>
            <person name="Kenah C."/>
            <person name="Slattery M."/>
            <person name="Wrighton K.C."/>
            <person name="Wilkins M.J."/>
        </authorList>
    </citation>
    <scope>NUCLEOTIDE SEQUENCE [LARGE SCALE GENOMIC DNA]</scope>
    <source>
        <strain evidence="2">Gr01-1014_85</strain>
    </source>
</reference>